<organism evidence="1">
    <name type="scientific">marine sediment metagenome</name>
    <dbReference type="NCBI Taxonomy" id="412755"/>
    <lineage>
        <taxon>unclassified sequences</taxon>
        <taxon>metagenomes</taxon>
        <taxon>ecological metagenomes</taxon>
    </lineage>
</organism>
<reference evidence="1" key="1">
    <citation type="journal article" date="2014" name="Front. Microbiol.">
        <title>High frequency of phylogenetically diverse reductive dehalogenase-homologous genes in deep subseafloor sedimentary metagenomes.</title>
        <authorList>
            <person name="Kawai M."/>
            <person name="Futagami T."/>
            <person name="Toyoda A."/>
            <person name="Takaki Y."/>
            <person name="Nishi S."/>
            <person name="Hori S."/>
            <person name="Arai W."/>
            <person name="Tsubouchi T."/>
            <person name="Morono Y."/>
            <person name="Uchiyama I."/>
            <person name="Ito T."/>
            <person name="Fujiyama A."/>
            <person name="Inagaki F."/>
            <person name="Takami H."/>
        </authorList>
    </citation>
    <scope>NUCLEOTIDE SEQUENCE</scope>
    <source>
        <strain evidence="1">Expedition CK06-06</strain>
    </source>
</reference>
<accession>X1D859</accession>
<evidence type="ECO:0000313" key="1">
    <source>
        <dbReference type="EMBL" id="GAG92621.1"/>
    </source>
</evidence>
<dbReference type="AlphaFoldDB" id="X1D859"/>
<protein>
    <submittedName>
        <fullName evidence="1">Uncharacterized protein</fullName>
    </submittedName>
</protein>
<gene>
    <name evidence="1" type="ORF">S01H4_46630</name>
</gene>
<comment type="caution">
    <text evidence="1">The sequence shown here is derived from an EMBL/GenBank/DDBJ whole genome shotgun (WGS) entry which is preliminary data.</text>
</comment>
<dbReference type="EMBL" id="BART01026084">
    <property type="protein sequence ID" value="GAG92621.1"/>
    <property type="molecule type" value="Genomic_DNA"/>
</dbReference>
<proteinExistence type="predicted"/>
<sequence length="59" mass="6821">MAALEQVLFQTSPPFLLVVRDSILDKFLKTKLQGEEIKIFDIKDKDIYAQMTNSELFIS</sequence>
<name>X1D859_9ZZZZ</name>